<comment type="similarity">
    <text evidence="1">Belongs to the helicase family. UvrD subfamily.</text>
</comment>
<dbReference type="GO" id="GO:0000725">
    <property type="term" value="P:recombinational repair"/>
    <property type="evidence" value="ECO:0007669"/>
    <property type="project" value="TreeGrafter"/>
</dbReference>
<evidence type="ECO:0000259" key="15">
    <source>
        <dbReference type="PROSITE" id="PS51217"/>
    </source>
</evidence>
<feature type="domain" description="UvrD-like helicase C-terminal" evidence="15">
    <location>
        <begin position="292"/>
        <end position="573"/>
    </location>
</feature>
<dbReference type="GO" id="GO:0033202">
    <property type="term" value="C:DNA helicase complex"/>
    <property type="evidence" value="ECO:0007669"/>
    <property type="project" value="TreeGrafter"/>
</dbReference>
<dbReference type="EMBL" id="CP035544">
    <property type="protein sequence ID" value="QBA64093.1"/>
    <property type="molecule type" value="Genomic_DNA"/>
</dbReference>
<proteinExistence type="inferred from homology"/>
<dbReference type="Proteomes" id="UP000290889">
    <property type="component" value="Chromosome"/>
</dbReference>
<evidence type="ECO:0000256" key="10">
    <source>
        <dbReference type="ARBA" id="ARBA00034923"/>
    </source>
</evidence>
<dbReference type="Gene3D" id="3.40.50.300">
    <property type="entry name" value="P-loop containing nucleotide triphosphate hydrolases"/>
    <property type="match status" value="2"/>
</dbReference>
<dbReference type="OrthoDB" id="9810135at2"/>
<dbReference type="Pfam" id="PF13361">
    <property type="entry name" value="UvrD_C"/>
    <property type="match status" value="1"/>
</dbReference>
<dbReference type="Pfam" id="PF00580">
    <property type="entry name" value="UvrD-helicase"/>
    <property type="match status" value="1"/>
</dbReference>
<dbReference type="Pfam" id="PF21196">
    <property type="entry name" value="PcrA_UvrD_tudor"/>
    <property type="match status" value="1"/>
</dbReference>
<keyword evidence="2 12" id="KW-0547">Nucleotide-binding</keyword>
<dbReference type="GO" id="GO:0005524">
    <property type="term" value="F:ATP binding"/>
    <property type="evidence" value="ECO:0007669"/>
    <property type="project" value="UniProtKB-UniRule"/>
</dbReference>
<evidence type="ECO:0000313" key="16">
    <source>
        <dbReference type="EMBL" id="QBA64093.1"/>
    </source>
</evidence>
<dbReference type="PANTHER" id="PTHR11070">
    <property type="entry name" value="UVRD / RECB / PCRA DNA HELICASE FAMILY MEMBER"/>
    <property type="match status" value="1"/>
</dbReference>
<keyword evidence="17" id="KW-1185">Reference proteome</keyword>
<evidence type="ECO:0000256" key="4">
    <source>
        <dbReference type="ARBA" id="ARBA00022806"/>
    </source>
</evidence>
<keyword evidence="6" id="KW-0238">DNA-binding</keyword>
<evidence type="ECO:0000256" key="9">
    <source>
        <dbReference type="ARBA" id="ARBA00034808"/>
    </source>
</evidence>
<dbReference type="PROSITE" id="PS51198">
    <property type="entry name" value="UVRD_HELICASE_ATP_BIND"/>
    <property type="match status" value="1"/>
</dbReference>
<dbReference type="GO" id="GO:0043138">
    <property type="term" value="F:3'-5' DNA helicase activity"/>
    <property type="evidence" value="ECO:0007669"/>
    <property type="project" value="UniProtKB-EC"/>
</dbReference>
<dbReference type="AlphaFoldDB" id="A0A411E969"/>
<evidence type="ECO:0000256" key="8">
    <source>
        <dbReference type="ARBA" id="ARBA00034617"/>
    </source>
</evidence>
<organism evidence="16 17">
    <name type="scientific">Muriicola soli</name>
    <dbReference type="NCBI Taxonomy" id="2507538"/>
    <lineage>
        <taxon>Bacteria</taxon>
        <taxon>Pseudomonadati</taxon>
        <taxon>Bacteroidota</taxon>
        <taxon>Flavobacteriia</taxon>
        <taxon>Flavobacteriales</taxon>
        <taxon>Flavobacteriaceae</taxon>
        <taxon>Muriicola</taxon>
    </lineage>
</organism>
<evidence type="ECO:0000313" key="17">
    <source>
        <dbReference type="Proteomes" id="UP000290889"/>
    </source>
</evidence>
<evidence type="ECO:0000256" key="2">
    <source>
        <dbReference type="ARBA" id="ARBA00022741"/>
    </source>
</evidence>
<gene>
    <name evidence="16" type="ORF">EQY75_05830</name>
</gene>
<keyword evidence="7" id="KW-0413">Isomerase</keyword>
<evidence type="ECO:0000256" key="13">
    <source>
        <dbReference type="SAM" id="MobiDB-lite"/>
    </source>
</evidence>
<evidence type="ECO:0000256" key="6">
    <source>
        <dbReference type="ARBA" id="ARBA00023125"/>
    </source>
</evidence>
<dbReference type="InterPro" id="IPR027417">
    <property type="entry name" value="P-loop_NTPase"/>
</dbReference>
<name>A0A411E969_9FLAO</name>
<reference evidence="16 17" key="1">
    <citation type="submission" date="2019-01" db="EMBL/GenBank/DDBJ databases">
        <title>Muriicola soli sp. nov., isolated from soil.</title>
        <authorList>
            <person name="Kang H.J."/>
            <person name="Kim S.B."/>
        </authorList>
    </citation>
    <scope>NUCLEOTIDE SEQUENCE [LARGE SCALE GENOMIC DNA]</scope>
    <source>
        <strain evidence="16 17">MMS17-SY002</strain>
    </source>
</reference>
<protein>
    <recommendedName>
        <fullName evidence="9">DNA 3'-5' helicase</fullName>
        <ecNumber evidence="9">5.6.2.4</ecNumber>
    </recommendedName>
    <alternativeName>
        <fullName evidence="10">DNA 3'-5' helicase II</fullName>
    </alternativeName>
</protein>
<dbReference type="GO" id="GO:0005829">
    <property type="term" value="C:cytosol"/>
    <property type="evidence" value="ECO:0007669"/>
    <property type="project" value="TreeGrafter"/>
</dbReference>
<feature type="region of interest" description="Disordered" evidence="13">
    <location>
        <begin position="675"/>
        <end position="698"/>
    </location>
</feature>
<evidence type="ECO:0000259" key="14">
    <source>
        <dbReference type="PROSITE" id="PS51198"/>
    </source>
</evidence>
<dbReference type="EC" id="5.6.2.4" evidence="9"/>
<dbReference type="GO" id="GO:0016887">
    <property type="term" value="F:ATP hydrolysis activity"/>
    <property type="evidence" value="ECO:0007669"/>
    <property type="project" value="RHEA"/>
</dbReference>
<feature type="binding site" evidence="12">
    <location>
        <begin position="27"/>
        <end position="34"/>
    </location>
    <ligand>
        <name>ATP</name>
        <dbReference type="ChEBI" id="CHEBI:30616"/>
    </ligand>
</feature>
<comment type="catalytic activity">
    <reaction evidence="11">
        <text>ATP + H2O = ADP + phosphate + H(+)</text>
        <dbReference type="Rhea" id="RHEA:13065"/>
        <dbReference type="ChEBI" id="CHEBI:15377"/>
        <dbReference type="ChEBI" id="CHEBI:15378"/>
        <dbReference type="ChEBI" id="CHEBI:30616"/>
        <dbReference type="ChEBI" id="CHEBI:43474"/>
        <dbReference type="ChEBI" id="CHEBI:456216"/>
        <dbReference type="EC" id="5.6.2.4"/>
    </reaction>
</comment>
<dbReference type="InterPro" id="IPR013986">
    <property type="entry name" value="DExx_box_DNA_helicase_dom_sf"/>
</dbReference>
<evidence type="ECO:0000256" key="1">
    <source>
        <dbReference type="ARBA" id="ARBA00009922"/>
    </source>
</evidence>
<keyword evidence="4 12" id="KW-0347">Helicase</keyword>
<evidence type="ECO:0000256" key="3">
    <source>
        <dbReference type="ARBA" id="ARBA00022801"/>
    </source>
</evidence>
<dbReference type="InterPro" id="IPR014017">
    <property type="entry name" value="DNA_helicase_UvrD-like_C"/>
</dbReference>
<dbReference type="KEGG" id="mur:EQY75_05830"/>
<dbReference type="FunFam" id="1.10.486.10:FF:000003">
    <property type="entry name" value="ATP-dependent DNA helicase"/>
    <property type="match status" value="1"/>
</dbReference>
<evidence type="ECO:0000256" key="5">
    <source>
        <dbReference type="ARBA" id="ARBA00022840"/>
    </source>
</evidence>
<dbReference type="CDD" id="cd18807">
    <property type="entry name" value="SF1_C_UvrD"/>
    <property type="match status" value="1"/>
</dbReference>
<feature type="domain" description="UvrD-like helicase ATP-binding" evidence="14">
    <location>
        <begin position="6"/>
        <end position="291"/>
    </location>
</feature>
<accession>A0A411E969</accession>
<dbReference type="InterPro" id="IPR000212">
    <property type="entry name" value="DNA_helicase_UvrD/REP"/>
</dbReference>
<evidence type="ECO:0000256" key="7">
    <source>
        <dbReference type="ARBA" id="ARBA00023235"/>
    </source>
</evidence>
<dbReference type="Gene3D" id="1.10.486.10">
    <property type="entry name" value="PCRA, domain 4"/>
    <property type="match status" value="1"/>
</dbReference>
<sequence>MKHFLEDLNEAQKAPVLHKDGPLMVIAGAGSGKTRVLTYRIAHLMEQGVDSFNILALTFTNKAAREMKKRIADLVGSSETKNLWMGTFHSVFARLLRYDGDKLGYPSNFTIYDTQDSQRLIASIIKEMGLDKDIYKYKQIQNRISSYKNSLITVKAYFQNPELLEADAMAKRPRLGDIYQQYVDRCFKAGAMDFDDLLLRTNELLTRFPEVLLKYQDRFRYILVDEYQDTNHSQYLIVKALSDRYQNICVVGDDAQSIYSFRGANITNILNFQRDYDDVAVYRLEQNYRSTKNIVNAANAIIAKNKNQLEKVVWTANDEGSKIKLHRSTTDAEEGRFVASSIFENKMQQQLPNSHFAVLYRTNSQSRAIEDALRKRDIPYRIYGGLSFYQRKEIKDVLSYLRLVINPKDEEALKRVINFPARGIGQTTIDRLTVAANHYNRSIFEIIENLDKLELKINSGTKRKLEDFVNMIKSFQIMNKGADAFTLAEHVAKKSGILLEFKKDGTPEGIARMENIEELLNGIKDFVEGQKELADATGDLTEFLEDVALATDMDKDTTDMDRVVLMTIHSAKGLEFPYVYIVGMEEDLFPSAMSMNTRSELEEERRLFYVALTRAENQAYLTYTQNRYRWGKLIDAEPSRFLEEIDEKYIDNLTPVDNYRFKPLINSDIFGEVDKSRLRQKKPSNGTPPAAGRPTQDQLRKLRKIRPNIGEPTSGGPMEMPDLSVGTQVNHTRFGKGKVIKLEGAGNDKKAEILFEKGDVKKLLLRFAKLEVLS</sequence>
<evidence type="ECO:0000256" key="12">
    <source>
        <dbReference type="PROSITE-ProRule" id="PRU00560"/>
    </source>
</evidence>
<dbReference type="Gene3D" id="1.10.10.160">
    <property type="match status" value="1"/>
</dbReference>
<comment type="catalytic activity">
    <reaction evidence="8">
        <text>Couples ATP hydrolysis with the unwinding of duplex DNA by translocating in the 3'-5' direction.</text>
        <dbReference type="EC" id="5.6.2.4"/>
    </reaction>
</comment>
<keyword evidence="5 12" id="KW-0067">ATP-binding</keyword>
<dbReference type="GO" id="GO:0003677">
    <property type="term" value="F:DNA binding"/>
    <property type="evidence" value="ECO:0007669"/>
    <property type="project" value="UniProtKB-KW"/>
</dbReference>
<dbReference type="PROSITE" id="PS51217">
    <property type="entry name" value="UVRD_HELICASE_CTER"/>
    <property type="match status" value="1"/>
</dbReference>
<dbReference type="RefSeq" id="WP_129603683.1">
    <property type="nucleotide sequence ID" value="NZ_CP035544.1"/>
</dbReference>
<dbReference type="CDD" id="cd17932">
    <property type="entry name" value="DEXQc_UvrD"/>
    <property type="match status" value="1"/>
</dbReference>
<evidence type="ECO:0000256" key="11">
    <source>
        <dbReference type="ARBA" id="ARBA00048988"/>
    </source>
</evidence>
<dbReference type="PANTHER" id="PTHR11070:SF2">
    <property type="entry name" value="ATP-DEPENDENT DNA HELICASE SRS2"/>
    <property type="match status" value="1"/>
</dbReference>
<keyword evidence="3 12" id="KW-0378">Hydrolase</keyword>
<dbReference type="InterPro" id="IPR014016">
    <property type="entry name" value="UvrD-like_ATP-bd"/>
</dbReference>
<dbReference type="SUPFAM" id="SSF52540">
    <property type="entry name" value="P-loop containing nucleoside triphosphate hydrolases"/>
    <property type="match status" value="1"/>
</dbReference>